<sequence length="232" mass="26059">MWHKGVPMTQAWVTYAKPDLKERWAELQQRSASDAFEKGAAMASASEGDAVAKIQMALEGPQKILRARTELRETLQKNILKYIAGGHLHGFGYELPRKVSSAPVAIPKAAWAGRCDWTGGALSYRGLEFVDIRLTTNRIRNEILERGNVDTTPTRAPGRPSVKRDIEAAFHGLHEAGEIDPEASQMSHYPKVKRWLELHRPDLEVPPAYISDKTIQKYFAPLFNELKESSKL</sequence>
<evidence type="ECO:0000313" key="1">
    <source>
        <dbReference type="EMBL" id="KUJ85179.1"/>
    </source>
</evidence>
<evidence type="ECO:0000313" key="2">
    <source>
        <dbReference type="Proteomes" id="UP000053791"/>
    </source>
</evidence>
<proteinExistence type="predicted"/>
<name>A0A0X3UBD8_9RHOB</name>
<keyword evidence="2" id="KW-1185">Reference proteome</keyword>
<gene>
    <name evidence="1" type="ORF">AVO45_16870</name>
</gene>
<accession>A0A0X3UBD8</accession>
<dbReference type="EMBL" id="LQBQ01000003">
    <property type="protein sequence ID" value="KUJ85179.1"/>
    <property type="molecule type" value="Genomic_DNA"/>
</dbReference>
<comment type="caution">
    <text evidence="1">The sequence shown here is derived from an EMBL/GenBank/DDBJ whole genome shotgun (WGS) entry which is preliminary data.</text>
</comment>
<protein>
    <submittedName>
        <fullName evidence="1">Uncharacterized protein</fullName>
    </submittedName>
</protein>
<dbReference type="AlphaFoldDB" id="A0A0X3UBD8"/>
<organism evidence="1 2">
    <name type="scientific">Ruegeria marisrubri</name>
    <dbReference type="NCBI Taxonomy" id="1685379"/>
    <lineage>
        <taxon>Bacteria</taxon>
        <taxon>Pseudomonadati</taxon>
        <taxon>Pseudomonadota</taxon>
        <taxon>Alphaproteobacteria</taxon>
        <taxon>Rhodobacterales</taxon>
        <taxon>Roseobacteraceae</taxon>
        <taxon>Ruegeria</taxon>
    </lineage>
</organism>
<reference evidence="1 2" key="1">
    <citation type="submission" date="2015-12" db="EMBL/GenBank/DDBJ databases">
        <authorList>
            <person name="Shamseldin A."/>
            <person name="Moawad H."/>
            <person name="Abd El-Rahim W.M."/>
            <person name="Sadowsky M.J."/>
        </authorList>
    </citation>
    <scope>NUCLEOTIDE SEQUENCE [LARGE SCALE GENOMIC DNA]</scope>
    <source>
        <strain evidence="1 2">ZGT118</strain>
    </source>
</reference>
<dbReference type="Proteomes" id="UP000053791">
    <property type="component" value="Unassembled WGS sequence"/>
</dbReference>